<sequence length="198" mass="20951">MTSPAPELSPRRRVLLDAALQVLAEQGLRGLTHRAVDRQAGLPEGSCSAYLRTRKALLTALTEYVAAGLGADVAALAAELDHLPDDDDIEPHVEATGRLFLSWLDHPEMLLARQELAIEAARDRDLAEVLGAARTALIEVVDGILCARGKSHGPEAAEWLVASMDGILLAALLKAPTERPAFLGGAVAQTLGSLALED</sequence>
<dbReference type="PROSITE" id="PS50977">
    <property type="entry name" value="HTH_TETR_2"/>
    <property type="match status" value="1"/>
</dbReference>
<gene>
    <name evidence="2" type="ORF">SAMN05421872_10817</name>
</gene>
<dbReference type="InterPro" id="IPR001647">
    <property type="entry name" value="HTH_TetR"/>
</dbReference>
<dbReference type="EMBL" id="FMZM01000008">
    <property type="protein sequence ID" value="SDD42010.1"/>
    <property type="molecule type" value="Genomic_DNA"/>
</dbReference>
<dbReference type="AlphaFoldDB" id="A0A1G6UKR4"/>
<proteinExistence type="predicted"/>
<dbReference type="Gene3D" id="1.10.357.10">
    <property type="entry name" value="Tetracycline Repressor, domain 2"/>
    <property type="match status" value="1"/>
</dbReference>
<dbReference type="RefSeq" id="WP_090857653.1">
    <property type="nucleotide sequence ID" value="NZ_FMZM01000008.1"/>
</dbReference>
<keyword evidence="1 2" id="KW-0238">DNA-binding</keyword>
<dbReference type="STRING" id="1045774.SAMN05421872_10817"/>
<dbReference type="InterPro" id="IPR009057">
    <property type="entry name" value="Homeodomain-like_sf"/>
</dbReference>
<dbReference type="Proteomes" id="UP000199034">
    <property type="component" value="Unassembled WGS sequence"/>
</dbReference>
<reference evidence="2 3" key="1">
    <citation type="submission" date="2016-10" db="EMBL/GenBank/DDBJ databases">
        <authorList>
            <person name="de Groot N.N."/>
        </authorList>
    </citation>
    <scope>NUCLEOTIDE SEQUENCE [LARGE SCALE GENOMIC DNA]</scope>
    <source>
        <strain evidence="2 3">CGMCC 4.6858</strain>
    </source>
</reference>
<name>A0A1G6UKR4_9ACTN</name>
<organism evidence="2 3">
    <name type="scientific">Nocardioides lianchengensis</name>
    <dbReference type="NCBI Taxonomy" id="1045774"/>
    <lineage>
        <taxon>Bacteria</taxon>
        <taxon>Bacillati</taxon>
        <taxon>Actinomycetota</taxon>
        <taxon>Actinomycetes</taxon>
        <taxon>Propionibacteriales</taxon>
        <taxon>Nocardioidaceae</taxon>
        <taxon>Nocardioides</taxon>
    </lineage>
</organism>
<accession>A0A1G6UKR4</accession>
<dbReference type="InterPro" id="IPR041583">
    <property type="entry name" value="TetR_C_31"/>
</dbReference>
<dbReference type="Pfam" id="PF17940">
    <property type="entry name" value="TetR_C_31"/>
    <property type="match status" value="1"/>
</dbReference>
<dbReference type="GO" id="GO:0003677">
    <property type="term" value="F:DNA binding"/>
    <property type="evidence" value="ECO:0007669"/>
    <property type="project" value="UniProtKB-UniRule"/>
</dbReference>
<evidence type="ECO:0000313" key="3">
    <source>
        <dbReference type="Proteomes" id="UP000199034"/>
    </source>
</evidence>
<evidence type="ECO:0000313" key="2">
    <source>
        <dbReference type="EMBL" id="SDD42010.1"/>
    </source>
</evidence>
<evidence type="ECO:0000256" key="1">
    <source>
        <dbReference type="ARBA" id="ARBA00023125"/>
    </source>
</evidence>
<keyword evidence="3" id="KW-1185">Reference proteome</keyword>
<dbReference type="SUPFAM" id="SSF46689">
    <property type="entry name" value="Homeodomain-like"/>
    <property type="match status" value="1"/>
</dbReference>
<protein>
    <submittedName>
        <fullName evidence="2">DNA-binding transcriptional regulator YbjK</fullName>
    </submittedName>
</protein>
<dbReference type="OrthoDB" id="7506349at2"/>